<dbReference type="Proteomes" id="UP000187001">
    <property type="component" value="Unassembled WGS sequence"/>
</dbReference>
<organism evidence="1 2">
    <name type="scientific">Mycolicibacterium fortuitum</name>
    <name type="common">Mycobacterium fortuitum</name>
    <dbReference type="NCBI Taxonomy" id="1766"/>
    <lineage>
        <taxon>Bacteria</taxon>
        <taxon>Bacillati</taxon>
        <taxon>Actinomycetota</taxon>
        <taxon>Actinomycetes</taxon>
        <taxon>Mycobacteriales</taxon>
        <taxon>Mycobacteriaceae</taxon>
        <taxon>Mycolicibacterium</taxon>
    </lineage>
</organism>
<accession>A0ABD6QRN9</accession>
<protein>
    <submittedName>
        <fullName evidence="1">Uncharacterized protein</fullName>
    </submittedName>
</protein>
<gene>
    <name evidence="1" type="ORF">A5742_01580</name>
</gene>
<proteinExistence type="predicted"/>
<sequence>MVWAVSEPLVTRQKPRGGDVELADLTLIVRPHWSKVRTFTEAQRAEAEAYAAEHGAEVESLPLPMPGA</sequence>
<name>A0ABD6QRN9_MYCFO</name>
<comment type="caution">
    <text evidence="1">The sequence shown here is derived from an EMBL/GenBank/DDBJ whole genome shotgun (WGS) entry which is preliminary data.</text>
</comment>
<evidence type="ECO:0000313" key="1">
    <source>
        <dbReference type="EMBL" id="OMC50427.1"/>
    </source>
</evidence>
<dbReference type="EMBL" id="MBER01000024">
    <property type="protein sequence ID" value="OMC50427.1"/>
    <property type="molecule type" value="Genomic_DNA"/>
</dbReference>
<reference evidence="1 2" key="1">
    <citation type="submission" date="2016-07" db="EMBL/GenBank/DDBJ databases">
        <authorList>
            <person name="Sutton G."/>
            <person name="Brinkac L."/>
            <person name="Sanka R."/>
            <person name="Adams M."/>
            <person name="Lau E."/>
            <person name="Kumar A."/>
            <person name="Macaden R."/>
        </authorList>
    </citation>
    <scope>NUCLEOTIDE SEQUENCE [LARGE SCALE GENOMIC DNA]</scope>
    <source>
        <strain evidence="1 2">GA-0871</strain>
    </source>
</reference>
<dbReference type="AlphaFoldDB" id="A0ABD6QRN9"/>
<evidence type="ECO:0000313" key="2">
    <source>
        <dbReference type="Proteomes" id="UP000187001"/>
    </source>
</evidence>